<dbReference type="Pfam" id="PF24764">
    <property type="entry name" value="rva_4"/>
    <property type="match status" value="1"/>
</dbReference>
<sequence>MSLEPYSEIILELAKQGLSSSEISARISVESGGGRGFSDRNVRKYCADNCVNLRGLPEEHLELEVAKAIAETGPTFGRRMMKGYLAVKGVHAAETRIGSVLRTIHRPYNEARRQVGYTNSRCLRPTILANGMWDQVRVDHGKEFYLTLFIQKLLSPHRYTQERRPYLQTPSTRNHTVERIWPEINSRVNYPPKKALLQLVDQELLDMDDSLVKYCVSCLTGQLCQIGVTRVVESWNAHRIPGKGTPNDLAGSGCPKKIPQELLPHSAEAAELYRQQLGSTLTPQSTFGVDPFLTEEDKLMAENQFAEQYSDISELLSRAVNNDFTPYKEALLFLITTTRRNV</sequence>
<dbReference type="InterPro" id="IPR058913">
    <property type="entry name" value="Integrase_dom_put"/>
</dbReference>
<reference evidence="2 3" key="1">
    <citation type="submission" date="2019-01" db="EMBL/GenBank/DDBJ databases">
        <title>Genome Assembly of Collichthys lucidus.</title>
        <authorList>
            <person name="Cai M."/>
            <person name="Xiao S."/>
        </authorList>
    </citation>
    <scope>NUCLEOTIDE SEQUENCE [LARGE SCALE GENOMIC DNA]</scope>
    <source>
        <strain evidence="2">JT15FE1705JMU</strain>
        <tissue evidence="2">Muscle</tissue>
    </source>
</reference>
<keyword evidence="3" id="KW-1185">Reference proteome</keyword>
<organism evidence="2 3">
    <name type="scientific">Collichthys lucidus</name>
    <name type="common">Big head croaker</name>
    <name type="synonym">Sciaena lucida</name>
    <dbReference type="NCBI Taxonomy" id="240159"/>
    <lineage>
        <taxon>Eukaryota</taxon>
        <taxon>Metazoa</taxon>
        <taxon>Chordata</taxon>
        <taxon>Craniata</taxon>
        <taxon>Vertebrata</taxon>
        <taxon>Euteleostomi</taxon>
        <taxon>Actinopterygii</taxon>
        <taxon>Neopterygii</taxon>
        <taxon>Teleostei</taxon>
        <taxon>Neoteleostei</taxon>
        <taxon>Acanthomorphata</taxon>
        <taxon>Eupercaria</taxon>
        <taxon>Sciaenidae</taxon>
        <taxon>Collichthys</taxon>
    </lineage>
</organism>
<name>A0A4U5U6T9_COLLU</name>
<dbReference type="Proteomes" id="UP000298787">
    <property type="component" value="Chromosome 4"/>
</dbReference>
<proteinExistence type="predicted"/>
<evidence type="ECO:0000313" key="3">
    <source>
        <dbReference type="Proteomes" id="UP000298787"/>
    </source>
</evidence>
<protein>
    <recommendedName>
        <fullName evidence="1">Integrase core domain-containing protein</fullName>
    </recommendedName>
</protein>
<dbReference type="AlphaFoldDB" id="A0A4U5U6T9"/>
<evidence type="ECO:0000259" key="1">
    <source>
        <dbReference type="Pfam" id="PF24764"/>
    </source>
</evidence>
<dbReference type="EMBL" id="CM014081">
    <property type="protein sequence ID" value="TKS70007.1"/>
    <property type="molecule type" value="Genomic_DNA"/>
</dbReference>
<accession>A0A4U5U6T9</accession>
<gene>
    <name evidence="2" type="ORF">D9C73_004074</name>
</gene>
<feature type="domain" description="Integrase core" evidence="1">
    <location>
        <begin position="127"/>
        <end position="250"/>
    </location>
</feature>
<evidence type="ECO:0000313" key="2">
    <source>
        <dbReference type="EMBL" id="TKS70007.1"/>
    </source>
</evidence>